<dbReference type="Gene3D" id="3.30.479.30">
    <property type="entry name" value="Band 7 domain"/>
    <property type="match status" value="2"/>
</dbReference>
<dbReference type="SUPFAM" id="SSF50182">
    <property type="entry name" value="Sm-like ribonucleoproteins"/>
    <property type="match status" value="1"/>
</dbReference>
<accession>A0A1B0C7J1</accession>
<dbReference type="GO" id="GO:0006355">
    <property type="term" value="P:regulation of DNA-templated transcription"/>
    <property type="evidence" value="ECO:0007669"/>
    <property type="project" value="InterPro"/>
</dbReference>
<dbReference type="EMBL" id="JXJN01028664">
    <property type="status" value="NOT_ANNOTATED_CDS"/>
    <property type="molecule type" value="Genomic_DNA"/>
</dbReference>
<dbReference type="AlphaFoldDB" id="A0A1B0C7J1"/>
<evidence type="ECO:0000256" key="7">
    <source>
        <dbReference type="ARBA" id="ARBA00023016"/>
    </source>
</evidence>
<dbReference type="CDD" id="cd03405">
    <property type="entry name" value="SPFH_HflC"/>
    <property type="match status" value="1"/>
</dbReference>
<feature type="region of interest" description="Disordered" evidence="9">
    <location>
        <begin position="204"/>
        <end position="224"/>
    </location>
</feature>
<evidence type="ECO:0000313" key="12">
    <source>
        <dbReference type="EnsemblMetazoa" id="GPPI051346-PA"/>
    </source>
</evidence>
<dbReference type="InterPro" id="IPR047575">
    <property type="entry name" value="Sm"/>
</dbReference>
<dbReference type="Gene3D" id="2.30.30.100">
    <property type="match status" value="1"/>
</dbReference>
<feature type="compositionally biased region" description="Basic and acidic residues" evidence="9">
    <location>
        <begin position="208"/>
        <end position="224"/>
    </location>
</feature>
<dbReference type="CDD" id="cd03404">
    <property type="entry name" value="SPFH_HflK"/>
    <property type="match status" value="1"/>
</dbReference>
<dbReference type="PANTHER" id="PTHR42911:SF1">
    <property type="entry name" value="MODULATOR OF FTSH PROTEASE HFLC"/>
    <property type="match status" value="1"/>
</dbReference>
<dbReference type="InterPro" id="IPR020980">
    <property type="entry name" value="Membrane_HflK_N"/>
</dbReference>
<dbReference type="NCBIfam" id="NF008259">
    <property type="entry name" value="PRK11029.1"/>
    <property type="match status" value="1"/>
</dbReference>
<dbReference type="GO" id="GO:0016020">
    <property type="term" value="C:membrane"/>
    <property type="evidence" value="ECO:0007669"/>
    <property type="project" value="UniProtKB-SubCell"/>
</dbReference>
<dbReference type="PROSITE" id="PS52002">
    <property type="entry name" value="SM"/>
    <property type="match status" value="1"/>
</dbReference>
<keyword evidence="4 10" id="KW-0812">Transmembrane</keyword>
<dbReference type="SMART" id="SM00244">
    <property type="entry name" value="PHB"/>
    <property type="match status" value="2"/>
</dbReference>
<evidence type="ECO:0000256" key="9">
    <source>
        <dbReference type="SAM" id="MobiDB-lite"/>
    </source>
</evidence>
<dbReference type="Proteomes" id="UP000092460">
    <property type="component" value="Unassembled WGS sequence"/>
</dbReference>
<dbReference type="InterPro" id="IPR001972">
    <property type="entry name" value="Stomatin_HflK_fam"/>
</dbReference>
<dbReference type="CDD" id="cd01716">
    <property type="entry name" value="Hfq"/>
    <property type="match status" value="1"/>
</dbReference>
<dbReference type="NCBIfam" id="TIGR02383">
    <property type="entry name" value="Hfq"/>
    <property type="match status" value="1"/>
</dbReference>
<dbReference type="PANTHER" id="PTHR42911">
    <property type="entry name" value="MODULATOR OF FTSH PROTEASE HFLC"/>
    <property type="match status" value="1"/>
</dbReference>
<keyword evidence="13" id="KW-1185">Reference proteome</keyword>
<evidence type="ECO:0000256" key="4">
    <source>
        <dbReference type="ARBA" id="ARBA00022692"/>
    </source>
</evidence>
<dbReference type="NCBIfam" id="TIGR01932">
    <property type="entry name" value="hflC"/>
    <property type="match status" value="1"/>
</dbReference>
<comment type="similarity">
    <text evidence="2">Belongs to the band 7/mec-2 family. HflK subfamily.</text>
</comment>
<comment type="similarity">
    <text evidence="3">Belongs to the band 7/mec-2 family. HflC subfamily.</text>
</comment>
<dbReference type="NCBIfam" id="TIGR01933">
    <property type="entry name" value="hflK"/>
    <property type="match status" value="1"/>
</dbReference>
<organism evidence="12 13">
    <name type="scientific">Glossina palpalis gambiensis</name>
    <dbReference type="NCBI Taxonomy" id="67801"/>
    <lineage>
        <taxon>Eukaryota</taxon>
        <taxon>Metazoa</taxon>
        <taxon>Ecdysozoa</taxon>
        <taxon>Arthropoda</taxon>
        <taxon>Hexapoda</taxon>
        <taxon>Insecta</taxon>
        <taxon>Pterygota</taxon>
        <taxon>Neoptera</taxon>
        <taxon>Endopterygota</taxon>
        <taxon>Diptera</taxon>
        <taxon>Brachycera</taxon>
        <taxon>Muscomorpha</taxon>
        <taxon>Hippoboscoidea</taxon>
        <taxon>Glossinidae</taxon>
        <taxon>Glossina</taxon>
    </lineage>
</organism>
<dbReference type="HAMAP" id="MF_00436">
    <property type="entry name" value="Hfq"/>
    <property type="match status" value="1"/>
</dbReference>
<dbReference type="STRING" id="67801.A0A1B0C7J1"/>
<feature type="domain" description="Sm" evidence="11">
    <location>
        <begin position="120"/>
        <end position="179"/>
    </location>
</feature>
<keyword evidence="6 10" id="KW-1133">Transmembrane helix</keyword>
<dbReference type="FunFam" id="3.30.479.30:FF:000007">
    <property type="entry name" value="Protein HflK"/>
    <property type="match status" value="1"/>
</dbReference>
<evidence type="ECO:0000256" key="2">
    <source>
        <dbReference type="ARBA" id="ARBA00006971"/>
    </source>
</evidence>
<protein>
    <recommendedName>
        <fullName evidence="11">Sm domain-containing protein</fullName>
    </recommendedName>
</protein>
<dbReference type="Pfam" id="PF17209">
    <property type="entry name" value="Hfq"/>
    <property type="match status" value="1"/>
</dbReference>
<dbReference type="InterPro" id="IPR001107">
    <property type="entry name" value="Band_7"/>
</dbReference>
<dbReference type="EnsemblMetazoa" id="GPPI051346-RA">
    <property type="protein sequence ID" value="GPPI051346-PA"/>
    <property type="gene ID" value="GPPI051346"/>
</dbReference>
<dbReference type="InterPro" id="IPR005001">
    <property type="entry name" value="Hfq"/>
</dbReference>
<sequence>MYDNLETKKSPKAIFLMGPTASGKTKIAEKLKQHLPVDIISVDSACIYRGMNIGTAKPSLSEMGYRPYHLIDIRNPSERYSIRDFKHDALRVMQKIILNNRIPLLVGGRKNMSKGQSLQDPFLNTLRRERIPVSIYLVNGIKLQGHIESFDQFVILLKNSISQMIYKHAISTVVPNHIKNDESSEDFCRNINYAFTSNPLNKGSYNDPWKKDQKNSDVKDKKTNEYDSLPPDLDDIFRKLSKKFDKFKRKNITHKTNKHPKFYIGSILICLLVVWISSGFYTIKEAERGVILRLGKFHHIVQPGLNWKPSFIDVIYPVNVESVRELAASGIMLTSDENVVKVEMNVQYKVIHPKNYLFSVTNADNSLRQATDSALRGVIGKYTMDRILTEGRTLVRSDTQKILEETIQPYNMGIELLDVNFQTARPPEEVKAAFDDAIAARENEQQYIREAEAYANEVQPQANGKAQRILEEGRAYKARTILEAQGEVQRFTKVLPEYKIAPKITRERLYIDTMERILNQLFKNSEFKNSQQDLHETIYKKNQNDINTDNRKNSEDSYKYKKKFDTKKNNEGQRGLVLRFGKVLRGEDNTPIIYTPGIHIKIPLIETVKNLDAKIQTMENQADRFVTMEKKDLIVDSYIKWKIIDFSRYYLATGGGDVAQGEVLLKRKFSDRLRSELGRLDVKGIVTDSRNKLMSDVRFSLNNGTSGLDEDDTIYNKKIDTALSNQIQQGQEVGIHPNSMAALGIEVVDVRIKQINLPSEVSDAIYQRMRAEREAVARRHRSQGKEEAEKLRATADYKVTRTLAEAKRQSLIIKGEADAETAKLYALSFNADPEFYVFIRSLRAYENSFNNTQDLILIDSKSNFLRFMHNVES</sequence>
<dbReference type="VEuPathDB" id="VectorBase:GPPI051346"/>
<evidence type="ECO:0000256" key="8">
    <source>
        <dbReference type="ARBA" id="ARBA00023136"/>
    </source>
</evidence>
<name>A0A1B0C7J1_9MUSC</name>
<dbReference type="GO" id="GO:0003723">
    <property type="term" value="F:RNA binding"/>
    <property type="evidence" value="ECO:0007669"/>
    <property type="project" value="UniProtKB-KW"/>
</dbReference>
<dbReference type="InterPro" id="IPR027417">
    <property type="entry name" value="P-loop_NTPase"/>
</dbReference>
<keyword evidence="8 10" id="KW-0472">Membrane</keyword>
<evidence type="ECO:0000256" key="5">
    <source>
        <dbReference type="ARBA" id="ARBA00022884"/>
    </source>
</evidence>
<dbReference type="Gene3D" id="3.40.50.300">
    <property type="entry name" value="P-loop containing nucleotide triphosphate hydrolases"/>
    <property type="match status" value="1"/>
</dbReference>
<evidence type="ECO:0000313" key="13">
    <source>
        <dbReference type="Proteomes" id="UP000092460"/>
    </source>
</evidence>
<dbReference type="InterPro" id="IPR010201">
    <property type="entry name" value="HflK"/>
</dbReference>
<dbReference type="FunFam" id="2.30.30.100:FF:000001">
    <property type="entry name" value="RNA-binding protein Hfq"/>
    <property type="match status" value="1"/>
</dbReference>
<evidence type="ECO:0000256" key="3">
    <source>
        <dbReference type="ARBA" id="ARBA00007862"/>
    </source>
</evidence>
<comment type="subcellular location">
    <subcellularLocation>
        <location evidence="1">Membrane</location>
    </subcellularLocation>
</comment>
<dbReference type="PRINTS" id="PR00721">
    <property type="entry name" value="STOMATIN"/>
</dbReference>
<dbReference type="Pfam" id="PF01145">
    <property type="entry name" value="Band_7"/>
    <property type="match status" value="2"/>
</dbReference>
<reference evidence="12" key="2">
    <citation type="submission" date="2020-05" db="UniProtKB">
        <authorList>
            <consortium name="EnsemblMetazoa"/>
        </authorList>
    </citation>
    <scope>IDENTIFICATION</scope>
    <source>
        <strain evidence="12">IAEA</strain>
    </source>
</reference>
<dbReference type="InterPro" id="IPR010200">
    <property type="entry name" value="HflC"/>
</dbReference>
<dbReference type="SUPFAM" id="SSF117892">
    <property type="entry name" value="Band 7/SPFH domain"/>
    <property type="match status" value="3"/>
</dbReference>
<dbReference type="Pfam" id="PF01715">
    <property type="entry name" value="IPPT"/>
    <property type="match status" value="1"/>
</dbReference>
<keyword evidence="5" id="KW-0694">RNA-binding</keyword>
<dbReference type="InterPro" id="IPR036013">
    <property type="entry name" value="Band_7/SPFH_dom_sf"/>
</dbReference>
<evidence type="ECO:0000256" key="6">
    <source>
        <dbReference type="ARBA" id="ARBA00022989"/>
    </source>
</evidence>
<dbReference type="SUPFAM" id="SSF52540">
    <property type="entry name" value="P-loop containing nucleoside triphosphate hydrolases"/>
    <property type="match status" value="1"/>
</dbReference>
<proteinExistence type="inferred from homology"/>
<keyword evidence="7" id="KW-0346">Stress response</keyword>
<evidence type="ECO:0000256" key="1">
    <source>
        <dbReference type="ARBA" id="ARBA00004370"/>
    </source>
</evidence>
<reference evidence="13" key="1">
    <citation type="submission" date="2015-01" db="EMBL/GenBank/DDBJ databases">
        <authorList>
            <person name="Aksoy S."/>
            <person name="Warren W."/>
            <person name="Wilson R.K."/>
        </authorList>
    </citation>
    <scope>NUCLEOTIDE SEQUENCE [LARGE SCALE GENOMIC DNA]</scope>
    <source>
        <strain evidence="13">IAEA</strain>
    </source>
</reference>
<evidence type="ECO:0000256" key="10">
    <source>
        <dbReference type="SAM" id="Phobius"/>
    </source>
</evidence>
<dbReference type="Pfam" id="PF12221">
    <property type="entry name" value="HflK_N"/>
    <property type="match status" value="1"/>
</dbReference>
<dbReference type="NCBIfam" id="NF001602">
    <property type="entry name" value="PRK00395.1"/>
    <property type="match status" value="1"/>
</dbReference>
<dbReference type="InterPro" id="IPR010920">
    <property type="entry name" value="LSM_dom_sf"/>
</dbReference>
<evidence type="ECO:0000259" key="11">
    <source>
        <dbReference type="PROSITE" id="PS52002"/>
    </source>
</evidence>
<feature type="transmembrane region" description="Helical" evidence="10">
    <location>
        <begin position="262"/>
        <end position="283"/>
    </location>
</feature>